<dbReference type="Proteomes" id="UP000244722">
    <property type="component" value="Unassembled WGS sequence"/>
</dbReference>
<accession>A0A2T7A5F7</accession>
<dbReference type="Pfam" id="PF13391">
    <property type="entry name" value="HNH_2"/>
    <property type="match status" value="1"/>
</dbReference>
<gene>
    <name evidence="3" type="ORF">B9Z19DRAFT_1073863</name>
</gene>
<feature type="domain" description="HNH nuclease" evidence="1">
    <location>
        <begin position="115"/>
        <end position="190"/>
    </location>
</feature>
<reference evidence="3 4" key="1">
    <citation type="submission" date="2017-04" db="EMBL/GenBank/DDBJ databases">
        <title>Draft genome sequence of Tuber borchii Vittad., a whitish edible truffle.</title>
        <authorList>
            <consortium name="DOE Joint Genome Institute"/>
            <person name="Murat C."/>
            <person name="Kuo A."/>
            <person name="Barry K.W."/>
            <person name="Clum A."/>
            <person name="Dockter R.B."/>
            <person name="Fauchery L."/>
            <person name="Iotti M."/>
            <person name="Kohler A."/>
            <person name="Labutti K."/>
            <person name="Lindquist E.A."/>
            <person name="Lipzen A."/>
            <person name="Ohm R.A."/>
            <person name="Wang M."/>
            <person name="Grigoriev I.V."/>
            <person name="Zambonelli A."/>
            <person name="Martin F.M."/>
        </authorList>
    </citation>
    <scope>NUCLEOTIDE SEQUENCE [LARGE SCALE GENOMIC DNA]</scope>
    <source>
        <strain evidence="3 4">Tbo3840</strain>
    </source>
</reference>
<evidence type="ECO:0000259" key="2">
    <source>
        <dbReference type="Pfam" id="PF25324"/>
    </source>
</evidence>
<dbReference type="InterPro" id="IPR057203">
    <property type="entry name" value="DUF7881"/>
</dbReference>
<feature type="domain" description="DUF7881" evidence="2">
    <location>
        <begin position="7"/>
        <end position="81"/>
    </location>
</feature>
<name>A0A2T7A5F7_TUBBO</name>
<sequence length="257" mass="28466">MPSRAIGRNVHIYSAGDISTVLGGLVVTESMTNANFYSIVEITFILDSDYTLRRKKSGTIVQRDNGPLQAGKYLINTAGSLKVNDEPWLVRTRSVVSGAPPQVFINAVRERDHRCVITGQRALSAVYGIWTGYRVTPIFPLAHKQHWATHDLDSSITIPGSRGSIHSVQNGMLLRADVSMLFEAYDLSINPDDGYKIVSFIPGTGGIATTHIDKAFLKDPQRPTDELLRWHFRQAVLANIRGQGELDFDSRSPSSRM</sequence>
<keyword evidence="4" id="KW-1185">Reference proteome</keyword>
<dbReference type="Pfam" id="PF25324">
    <property type="entry name" value="DUF7881"/>
    <property type="match status" value="1"/>
</dbReference>
<comment type="caution">
    <text evidence="3">The sequence shown here is derived from an EMBL/GenBank/DDBJ whole genome shotgun (WGS) entry which is preliminary data.</text>
</comment>
<dbReference type="AlphaFoldDB" id="A0A2T7A5F7"/>
<evidence type="ECO:0000313" key="4">
    <source>
        <dbReference type="Proteomes" id="UP000244722"/>
    </source>
</evidence>
<evidence type="ECO:0000259" key="1">
    <source>
        <dbReference type="Pfam" id="PF13391"/>
    </source>
</evidence>
<evidence type="ECO:0000313" key="3">
    <source>
        <dbReference type="EMBL" id="PUU82981.1"/>
    </source>
</evidence>
<dbReference type="STRING" id="42251.A0A2T7A5F7"/>
<dbReference type="EMBL" id="NESQ01000019">
    <property type="protein sequence ID" value="PUU82981.1"/>
    <property type="molecule type" value="Genomic_DNA"/>
</dbReference>
<protein>
    <submittedName>
        <fullName evidence="3">Uncharacterized protein</fullName>
    </submittedName>
</protein>
<dbReference type="InterPro" id="IPR003615">
    <property type="entry name" value="HNH_nuc"/>
</dbReference>
<dbReference type="OrthoDB" id="2142759at2759"/>
<organism evidence="3 4">
    <name type="scientific">Tuber borchii</name>
    <name type="common">White truffle</name>
    <dbReference type="NCBI Taxonomy" id="42251"/>
    <lineage>
        <taxon>Eukaryota</taxon>
        <taxon>Fungi</taxon>
        <taxon>Dikarya</taxon>
        <taxon>Ascomycota</taxon>
        <taxon>Pezizomycotina</taxon>
        <taxon>Pezizomycetes</taxon>
        <taxon>Pezizales</taxon>
        <taxon>Tuberaceae</taxon>
        <taxon>Tuber</taxon>
    </lineage>
</organism>
<proteinExistence type="predicted"/>